<proteinExistence type="predicted"/>
<comment type="caution">
    <text evidence="1">The sequence shown here is derived from an EMBL/GenBank/DDBJ whole genome shotgun (WGS) entry which is preliminary data.</text>
</comment>
<dbReference type="Gene3D" id="2.30.110.10">
    <property type="entry name" value="Electron Transport, Fmn-binding Protein, Chain A"/>
    <property type="match status" value="1"/>
</dbReference>
<accession>A0ABP6VIX5</accession>
<dbReference type="EMBL" id="BAAAZN010000003">
    <property type="protein sequence ID" value="GAA3536668.1"/>
    <property type="molecule type" value="Genomic_DNA"/>
</dbReference>
<gene>
    <name evidence="1" type="ORF">GCM10022222_20500</name>
</gene>
<sequence>MGVSVLSELQGEMAFRIAGRPSSARLSDVPVAVAADETAVHVLVAALHYRCRLGTTSEVGDHWLVTLPVLTSTSHDDVEPMVFRSRSGGAPRG</sequence>
<evidence type="ECO:0000313" key="2">
    <source>
        <dbReference type="Proteomes" id="UP001500689"/>
    </source>
</evidence>
<name>A0ABP6VIX5_9PSEU</name>
<organism evidence="1 2">
    <name type="scientific">Amycolatopsis ultiminotia</name>
    <dbReference type="NCBI Taxonomy" id="543629"/>
    <lineage>
        <taxon>Bacteria</taxon>
        <taxon>Bacillati</taxon>
        <taxon>Actinomycetota</taxon>
        <taxon>Actinomycetes</taxon>
        <taxon>Pseudonocardiales</taxon>
        <taxon>Pseudonocardiaceae</taxon>
        <taxon>Amycolatopsis</taxon>
    </lineage>
</organism>
<protein>
    <submittedName>
        <fullName evidence="1">Uncharacterized protein</fullName>
    </submittedName>
</protein>
<dbReference type="Proteomes" id="UP001500689">
    <property type="component" value="Unassembled WGS sequence"/>
</dbReference>
<dbReference type="SUPFAM" id="SSF50475">
    <property type="entry name" value="FMN-binding split barrel"/>
    <property type="match status" value="1"/>
</dbReference>
<dbReference type="InterPro" id="IPR012349">
    <property type="entry name" value="Split_barrel_FMN-bd"/>
</dbReference>
<evidence type="ECO:0000313" key="1">
    <source>
        <dbReference type="EMBL" id="GAA3536668.1"/>
    </source>
</evidence>
<reference evidence="2" key="1">
    <citation type="journal article" date="2019" name="Int. J. Syst. Evol. Microbiol.">
        <title>The Global Catalogue of Microorganisms (GCM) 10K type strain sequencing project: providing services to taxonomists for standard genome sequencing and annotation.</title>
        <authorList>
            <consortium name="The Broad Institute Genomics Platform"/>
            <consortium name="The Broad Institute Genome Sequencing Center for Infectious Disease"/>
            <person name="Wu L."/>
            <person name="Ma J."/>
        </authorList>
    </citation>
    <scope>NUCLEOTIDE SEQUENCE [LARGE SCALE GENOMIC DNA]</scope>
    <source>
        <strain evidence="2">JCM 16898</strain>
    </source>
</reference>
<keyword evidence="2" id="KW-1185">Reference proteome</keyword>